<reference evidence="1 2" key="1">
    <citation type="submission" date="2023-11" db="EMBL/GenBank/DDBJ databases">
        <title>Dfirmibasis_genome.</title>
        <authorList>
            <person name="Edelbroek B."/>
            <person name="Kjellin J."/>
            <person name="Jerlstrom-Hultqvist J."/>
            <person name="Soderbom F."/>
        </authorList>
    </citation>
    <scope>NUCLEOTIDE SEQUENCE [LARGE SCALE GENOMIC DNA]</scope>
    <source>
        <strain evidence="1 2">TNS-C-14</strain>
    </source>
</reference>
<name>A0AAN7U8B2_9MYCE</name>
<keyword evidence="2" id="KW-1185">Reference proteome</keyword>
<evidence type="ECO:0000313" key="2">
    <source>
        <dbReference type="Proteomes" id="UP001344447"/>
    </source>
</evidence>
<dbReference type="Proteomes" id="UP001344447">
    <property type="component" value="Unassembled WGS sequence"/>
</dbReference>
<gene>
    <name evidence="1" type="ORF">RB653_004771</name>
</gene>
<protein>
    <submittedName>
        <fullName evidence="1">Uncharacterized protein</fullName>
    </submittedName>
</protein>
<dbReference type="EMBL" id="JAVFKY010000001">
    <property type="protein sequence ID" value="KAK5583180.1"/>
    <property type="molecule type" value="Genomic_DNA"/>
</dbReference>
<proteinExistence type="predicted"/>
<sequence length="85" mass="9208">MNSIGKLISSSTKVYSNGSNLINFSKTTVDTSKFLSTLNLSSKNERFASLYAIHKSCFNTLSAEQRFLEEVGDNSGNPALNPSPS</sequence>
<evidence type="ECO:0000313" key="1">
    <source>
        <dbReference type="EMBL" id="KAK5583180.1"/>
    </source>
</evidence>
<organism evidence="1 2">
    <name type="scientific">Dictyostelium firmibasis</name>
    <dbReference type="NCBI Taxonomy" id="79012"/>
    <lineage>
        <taxon>Eukaryota</taxon>
        <taxon>Amoebozoa</taxon>
        <taxon>Evosea</taxon>
        <taxon>Eumycetozoa</taxon>
        <taxon>Dictyostelia</taxon>
        <taxon>Dictyosteliales</taxon>
        <taxon>Dictyosteliaceae</taxon>
        <taxon>Dictyostelium</taxon>
    </lineage>
</organism>
<dbReference type="AlphaFoldDB" id="A0AAN7U8B2"/>
<accession>A0AAN7U8B2</accession>
<comment type="caution">
    <text evidence="1">The sequence shown here is derived from an EMBL/GenBank/DDBJ whole genome shotgun (WGS) entry which is preliminary data.</text>
</comment>